<dbReference type="GO" id="GO:0005874">
    <property type="term" value="C:microtubule"/>
    <property type="evidence" value="ECO:0007669"/>
    <property type="project" value="InterPro"/>
</dbReference>
<dbReference type="GO" id="GO:0005737">
    <property type="term" value="C:cytoplasm"/>
    <property type="evidence" value="ECO:0007669"/>
    <property type="project" value="UniProtKB-SubCell"/>
</dbReference>
<dbReference type="Gene3D" id="3.40.50.1440">
    <property type="entry name" value="Tubulin/FtsZ, GTPase domain"/>
    <property type="match status" value="1"/>
</dbReference>
<dbReference type="NCBIfam" id="TIGR00065">
    <property type="entry name" value="ftsZ"/>
    <property type="match status" value="1"/>
</dbReference>
<dbReference type="GO" id="GO:0007017">
    <property type="term" value="P:microtubule-based process"/>
    <property type="evidence" value="ECO:0007669"/>
    <property type="project" value="InterPro"/>
</dbReference>
<evidence type="ECO:0000259" key="11">
    <source>
        <dbReference type="SMART" id="SM00864"/>
    </source>
</evidence>
<evidence type="ECO:0000256" key="5">
    <source>
        <dbReference type="ARBA" id="ARBA00023134"/>
    </source>
</evidence>
<evidence type="ECO:0000256" key="2">
    <source>
        <dbReference type="ARBA" id="ARBA00022490"/>
    </source>
</evidence>
<dbReference type="SUPFAM" id="SSF55307">
    <property type="entry name" value="Tubulin C-terminal domain-like"/>
    <property type="match status" value="1"/>
</dbReference>
<keyword evidence="7 8" id="KW-0131">Cell cycle</keyword>
<dbReference type="Proteomes" id="UP000228920">
    <property type="component" value="Unassembled WGS sequence"/>
</dbReference>
<comment type="subunit">
    <text evidence="8">Homodimer. Polymerizes to form a dynamic ring structure in a strictly GTP-dependent manner. Interacts directly with several other division proteins.</text>
</comment>
<keyword evidence="4 8" id="KW-0547">Nucleotide-binding</keyword>
<dbReference type="PROSITE" id="PS01135">
    <property type="entry name" value="FTSZ_2"/>
    <property type="match status" value="1"/>
</dbReference>
<dbReference type="Gene3D" id="3.30.1330.20">
    <property type="entry name" value="Tubulin/FtsZ, C-terminal domain"/>
    <property type="match status" value="1"/>
</dbReference>
<evidence type="ECO:0000256" key="4">
    <source>
        <dbReference type="ARBA" id="ARBA00022741"/>
    </source>
</evidence>
<dbReference type="InterPro" id="IPR024757">
    <property type="entry name" value="FtsZ_C"/>
</dbReference>
<feature type="binding site" evidence="8">
    <location>
        <begin position="108"/>
        <end position="110"/>
    </location>
    <ligand>
        <name>GTP</name>
        <dbReference type="ChEBI" id="CHEBI:37565"/>
    </ligand>
</feature>
<evidence type="ECO:0000256" key="6">
    <source>
        <dbReference type="ARBA" id="ARBA00023210"/>
    </source>
</evidence>
<dbReference type="Pfam" id="PF12327">
    <property type="entry name" value="FtsZ_C"/>
    <property type="match status" value="1"/>
</dbReference>
<keyword evidence="5 8" id="KW-0342">GTP-binding</keyword>
<comment type="caution">
    <text evidence="13">The sequence shown here is derived from an EMBL/GenBank/DDBJ whole genome shotgun (WGS) entry which is preliminary data.</text>
</comment>
<dbReference type="SMART" id="SM00865">
    <property type="entry name" value="Tubulin_C"/>
    <property type="match status" value="1"/>
</dbReference>
<feature type="binding site" evidence="8">
    <location>
        <position position="143"/>
    </location>
    <ligand>
        <name>GTP</name>
        <dbReference type="ChEBI" id="CHEBI:37565"/>
    </ligand>
</feature>
<evidence type="ECO:0000256" key="1">
    <source>
        <dbReference type="ARBA" id="ARBA00009690"/>
    </source>
</evidence>
<dbReference type="GO" id="GO:0000917">
    <property type="term" value="P:division septum assembly"/>
    <property type="evidence" value="ECO:0007669"/>
    <property type="project" value="UniProtKB-KW"/>
</dbReference>
<feature type="binding site" evidence="8">
    <location>
        <position position="187"/>
    </location>
    <ligand>
        <name>GTP</name>
        <dbReference type="ChEBI" id="CHEBI:37565"/>
    </ligand>
</feature>
<dbReference type="InterPro" id="IPR008280">
    <property type="entry name" value="Tub_FtsZ_C"/>
</dbReference>
<comment type="similarity">
    <text evidence="1 8 10">Belongs to the FtsZ family.</text>
</comment>
<dbReference type="Pfam" id="PF00091">
    <property type="entry name" value="Tubulin"/>
    <property type="match status" value="1"/>
</dbReference>
<evidence type="ECO:0000256" key="9">
    <source>
        <dbReference type="NCBIfam" id="TIGR00065"/>
    </source>
</evidence>
<dbReference type="PRINTS" id="PR00423">
    <property type="entry name" value="CELLDVISFTSZ"/>
</dbReference>
<dbReference type="InterPro" id="IPR036525">
    <property type="entry name" value="Tubulin/FtsZ_GTPase_sf"/>
</dbReference>
<keyword evidence="2 8" id="KW-0963">Cytoplasm</keyword>
<dbReference type="EMBL" id="PFNL01000123">
    <property type="protein sequence ID" value="PIZ45758.1"/>
    <property type="molecule type" value="Genomic_DNA"/>
</dbReference>
<feature type="domain" description="Tubulin/FtsZ GTPase" evidence="11">
    <location>
        <begin position="12"/>
        <end position="205"/>
    </location>
</feature>
<gene>
    <name evidence="8" type="primary">ftsZ</name>
    <name evidence="13" type="ORF">COY32_04745</name>
</gene>
<dbReference type="InterPro" id="IPR037103">
    <property type="entry name" value="Tubulin/FtsZ-like_C"/>
</dbReference>
<dbReference type="GO" id="GO:0032153">
    <property type="term" value="C:cell division site"/>
    <property type="evidence" value="ECO:0007669"/>
    <property type="project" value="UniProtKB-UniRule"/>
</dbReference>
<accession>A0A2M7THK6</accession>
<name>A0A2M7THK6_UNCKA</name>
<proteinExistence type="inferred from homology"/>
<feature type="binding site" evidence="8">
    <location>
        <begin position="20"/>
        <end position="24"/>
    </location>
    <ligand>
        <name>GTP</name>
        <dbReference type="ChEBI" id="CHEBI:37565"/>
    </ligand>
</feature>
<keyword evidence="3 8" id="KW-0132">Cell division</keyword>
<comment type="function">
    <text evidence="8 10">Essential cell division protein that forms a contractile ring structure (Z ring) at the future cell division site. The regulation of the ring assembly controls the timing and the location of cell division. One of the functions of the FtsZ ring is to recruit other cell division proteins to the septum to produce a new cell wall between the dividing cells. Binds GTP and shows GTPase activity.</text>
</comment>
<evidence type="ECO:0000313" key="13">
    <source>
        <dbReference type="EMBL" id="PIZ45758.1"/>
    </source>
</evidence>
<comment type="subcellular location">
    <subcellularLocation>
        <location evidence="8">Cytoplasm</location>
    </subcellularLocation>
    <text evidence="8">Assembles at midcell at the inner surface of the cytoplasmic membrane.</text>
</comment>
<dbReference type="AlphaFoldDB" id="A0A2M7THK6"/>
<dbReference type="InterPro" id="IPR020805">
    <property type="entry name" value="Cell_div_FtsZ_CS"/>
</dbReference>
<feature type="binding site" evidence="8">
    <location>
        <position position="139"/>
    </location>
    <ligand>
        <name>GTP</name>
        <dbReference type="ChEBI" id="CHEBI:37565"/>
    </ligand>
</feature>
<evidence type="ECO:0000256" key="8">
    <source>
        <dbReference type="HAMAP-Rule" id="MF_00909"/>
    </source>
</evidence>
<dbReference type="GO" id="GO:0043093">
    <property type="term" value="P:FtsZ-dependent cytokinesis"/>
    <property type="evidence" value="ECO:0007669"/>
    <property type="project" value="UniProtKB-UniRule"/>
</dbReference>
<dbReference type="PANTHER" id="PTHR30314">
    <property type="entry name" value="CELL DIVISION PROTEIN FTSZ-RELATED"/>
    <property type="match status" value="1"/>
</dbReference>
<dbReference type="InterPro" id="IPR017975">
    <property type="entry name" value="Tubulin_CS"/>
</dbReference>
<dbReference type="SUPFAM" id="SSF52490">
    <property type="entry name" value="Tubulin nucleotide-binding domain-like"/>
    <property type="match status" value="1"/>
</dbReference>
<organism evidence="13 14">
    <name type="scientific">candidate division WWE3 bacterium CG_4_10_14_0_2_um_filter_41_14</name>
    <dbReference type="NCBI Taxonomy" id="1975072"/>
    <lineage>
        <taxon>Bacteria</taxon>
        <taxon>Katanobacteria</taxon>
    </lineage>
</organism>
<dbReference type="CDD" id="cd02201">
    <property type="entry name" value="FtsZ_type1"/>
    <property type="match status" value="1"/>
</dbReference>
<dbReference type="InterPro" id="IPR003008">
    <property type="entry name" value="Tubulin_FtsZ_GTPase"/>
</dbReference>
<dbReference type="InterPro" id="IPR045061">
    <property type="entry name" value="FtsZ/CetZ"/>
</dbReference>
<dbReference type="FunFam" id="3.40.50.1440:FF:000023">
    <property type="entry name" value="Cell division protein FtsZ"/>
    <property type="match status" value="1"/>
</dbReference>
<dbReference type="PROSITE" id="PS01134">
    <property type="entry name" value="FTSZ_1"/>
    <property type="match status" value="1"/>
</dbReference>
<evidence type="ECO:0000313" key="14">
    <source>
        <dbReference type="Proteomes" id="UP000228920"/>
    </source>
</evidence>
<dbReference type="GO" id="GO:0003924">
    <property type="term" value="F:GTPase activity"/>
    <property type="evidence" value="ECO:0007669"/>
    <property type="project" value="UniProtKB-UniRule"/>
</dbReference>
<sequence length="370" mass="39224">MLIKPEVEKFVRIKVIGVGGGGSNTIKTMMEEQNIAGVEFITVNTDAQDLAISPAPNKIQIGKELTKGLGAGGNPEVGRESAEESVDEIEKHLEGTNMVFITAGMGGGTGSGAAPFIAEIAKKKGALTVGVVTKPFSFEGARRMANAEKALDEMRDKVDALITIPNQRLLEIMDENRPLLDAFKVADSVLGQSVQGISDIIVLPGLINRDFADVKSIMSEAGSALMGIGYGSGEDRAVKAAQEAINSPLLENSIDGAKGILFNVVGGIDLTLSEVNKAAEVISAAADPDANIIFGAAVNEEQKDTIKITVIATGFDSPRSKDRVNIHARIRQQAVMQPTVGSTIVRPQVTEVTKDNSDDEYDTPAFLRRH</sequence>
<reference evidence="14" key="1">
    <citation type="submission" date="2017-09" db="EMBL/GenBank/DDBJ databases">
        <title>Depth-based differentiation of microbial function through sediment-hosted aquifers and enrichment of novel symbionts in the deep terrestrial subsurface.</title>
        <authorList>
            <person name="Probst A.J."/>
            <person name="Ladd B."/>
            <person name="Jarett J.K."/>
            <person name="Geller-Mcgrath D.E."/>
            <person name="Sieber C.M.K."/>
            <person name="Emerson J.B."/>
            <person name="Anantharaman K."/>
            <person name="Thomas B.C."/>
            <person name="Malmstrom R."/>
            <person name="Stieglmeier M."/>
            <person name="Klingl A."/>
            <person name="Woyke T."/>
            <person name="Ryan C.M."/>
            <person name="Banfield J.F."/>
        </authorList>
    </citation>
    <scope>NUCLEOTIDE SEQUENCE [LARGE SCALE GENOMIC DNA]</scope>
</reference>
<evidence type="ECO:0000256" key="10">
    <source>
        <dbReference type="RuleBase" id="RU000631"/>
    </source>
</evidence>
<protein>
    <recommendedName>
        <fullName evidence="8 9">Cell division protein FtsZ</fullName>
    </recommendedName>
</protein>
<dbReference type="SMART" id="SM00864">
    <property type="entry name" value="Tubulin"/>
    <property type="match status" value="1"/>
</dbReference>
<dbReference type="PROSITE" id="PS00227">
    <property type="entry name" value="TUBULIN"/>
    <property type="match status" value="1"/>
</dbReference>
<feature type="domain" description="Tubulin/FtsZ 2-layer sandwich" evidence="12">
    <location>
        <begin position="207"/>
        <end position="324"/>
    </location>
</feature>
<keyword evidence="6 8" id="KW-0717">Septation</keyword>
<dbReference type="GO" id="GO:0005525">
    <property type="term" value="F:GTP binding"/>
    <property type="evidence" value="ECO:0007669"/>
    <property type="project" value="UniProtKB-UniRule"/>
</dbReference>
<dbReference type="InterPro" id="IPR018316">
    <property type="entry name" value="Tubulin/FtsZ_2-layer-sand-dom"/>
</dbReference>
<dbReference type="InterPro" id="IPR000158">
    <property type="entry name" value="Cell_div_FtsZ"/>
</dbReference>
<evidence type="ECO:0000256" key="3">
    <source>
        <dbReference type="ARBA" id="ARBA00022618"/>
    </source>
</evidence>
<evidence type="ECO:0000259" key="12">
    <source>
        <dbReference type="SMART" id="SM00865"/>
    </source>
</evidence>
<dbReference type="GO" id="GO:0051258">
    <property type="term" value="P:protein polymerization"/>
    <property type="evidence" value="ECO:0007669"/>
    <property type="project" value="UniProtKB-UniRule"/>
</dbReference>
<dbReference type="PANTHER" id="PTHR30314:SF3">
    <property type="entry name" value="MITOCHONDRIAL DIVISION PROTEIN FSZA"/>
    <property type="match status" value="1"/>
</dbReference>
<evidence type="ECO:0000256" key="7">
    <source>
        <dbReference type="ARBA" id="ARBA00023306"/>
    </source>
</evidence>
<dbReference type="HAMAP" id="MF_00909">
    <property type="entry name" value="FtsZ"/>
    <property type="match status" value="1"/>
</dbReference>